<gene>
    <name evidence="1" type="ORF">SAY86_000984</name>
</gene>
<sequence>MLDRRACRYSVCAITTCGCDTAMQEGILHIVMALSVMAPVSSIHAEKNREQVDVRLISQGNEAGHGLLHGSGGDGWLHNQSHTVMGPGSAATGLPNLIRLR</sequence>
<accession>A0AAN7MFW0</accession>
<organism evidence="1 2">
    <name type="scientific">Trapa natans</name>
    <name type="common">Water chestnut</name>
    <dbReference type="NCBI Taxonomy" id="22666"/>
    <lineage>
        <taxon>Eukaryota</taxon>
        <taxon>Viridiplantae</taxon>
        <taxon>Streptophyta</taxon>
        <taxon>Embryophyta</taxon>
        <taxon>Tracheophyta</taxon>
        <taxon>Spermatophyta</taxon>
        <taxon>Magnoliopsida</taxon>
        <taxon>eudicotyledons</taxon>
        <taxon>Gunneridae</taxon>
        <taxon>Pentapetalae</taxon>
        <taxon>rosids</taxon>
        <taxon>malvids</taxon>
        <taxon>Myrtales</taxon>
        <taxon>Lythraceae</taxon>
        <taxon>Trapa</taxon>
    </lineage>
</organism>
<protein>
    <submittedName>
        <fullName evidence="1">Uncharacterized protein</fullName>
    </submittedName>
</protein>
<dbReference type="AlphaFoldDB" id="A0AAN7MFW0"/>
<evidence type="ECO:0000313" key="1">
    <source>
        <dbReference type="EMBL" id="KAK4802781.1"/>
    </source>
</evidence>
<reference evidence="1 2" key="1">
    <citation type="journal article" date="2023" name="Hortic Res">
        <title>Pangenome of water caltrop reveals structural variations and asymmetric subgenome divergence after allopolyploidization.</title>
        <authorList>
            <person name="Zhang X."/>
            <person name="Chen Y."/>
            <person name="Wang L."/>
            <person name="Yuan Y."/>
            <person name="Fang M."/>
            <person name="Shi L."/>
            <person name="Lu R."/>
            <person name="Comes H.P."/>
            <person name="Ma Y."/>
            <person name="Chen Y."/>
            <person name="Huang G."/>
            <person name="Zhou Y."/>
            <person name="Zheng Z."/>
            <person name="Qiu Y."/>
        </authorList>
    </citation>
    <scope>NUCLEOTIDE SEQUENCE [LARGE SCALE GENOMIC DNA]</scope>
    <source>
        <strain evidence="1">F231</strain>
    </source>
</reference>
<comment type="caution">
    <text evidence="1">The sequence shown here is derived from an EMBL/GenBank/DDBJ whole genome shotgun (WGS) entry which is preliminary data.</text>
</comment>
<proteinExistence type="predicted"/>
<evidence type="ECO:0000313" key="2">
    <source>
        <dbReference type="Proteomes" id="UP001346149"/>
    </source>
</evidence>
<name>A0AAN7MFW0_TRANT</name>
<keyword evidence="2" id="KW-1185">Reference proteome</keyword>
<dbReference type="PROSITE" id="PS51257">
    <property type="entry name" value="PROKAR_LIPOPROTEIN"/>
    <property type="match status" value="1"/>
</dbReference>
<dbReference type="EMBL" id="JAXQNO010000002">
    <property type="protein sequence ID" value="KAK4802781.1"/>
    <property type="molecule type" value="Genomic_DNA"/>
</dbReference>
<dbReference type="Proteomes" id="UP001346149">
    <property type="component" value="Unassembled WGS sequence"/>
</dbReference>